<reference evidence="2" key="2">
    <citation type="journal article" date="2015" name="Fish Shellfish Immunol.">
        <title>Early steps in the European eel (Anguilla anguilla)-Vibrio vulnificus interaction in the gills: Role of the RtxA13 toxin.</title>
        <authorList>
            <person name="Callol A."/>
            <person name="Pajuelo D."/>
            <person name="Ebbesson L."/>
            <person name="Teles M."/>
            <person name="MacKenzie S."/>
            <person name="Amaro C."/>
        </authorList>
    </citation>
    <scope>NUCLEOTIDE SEQUENCE</scope>
</reference>
<accession>A0A0E9U1W2</accession>
<evidence type="ECO:0000313" key="2">
    <source>
        <dbReference type="EMBL" id="JAH59879.1"/>
    </source>
</evidence>
<feature type="signal peptide" evidence="1">
    <location>
        <begin position="1"/>
        <end position="18"/>
    </location>
</feature>
<keyword evidence="1" id="KW-0732">Signal</keyword>
<proteinExistence type="predicted"/>
<sequence length="60" mass="6738">MFFAVGRVCIWNLMVTVTQEVEKLIPCVTHCLSTAFPVIGTHARLRSNLKGLISSKLEFM</sequence>
<evidence type="ECO:0000256" key="1">
    <source>
        <dbReference type="SAM" id="SignalP"/>
    </source>
</evidence>
<dbReference type="EMBL" id="GBXM01048698">
    <property type="protein sequence ID" value="JAH59879.1"/>
    <property type="molecule type" value="Transcribed_RNA"/>
</dbReference>
<reference evidence="2" key="1">
    <citation type="submission" date="2014-11" db="EMBL/GenBank/DDBJ databases">
        <authorList>
            <person name="Amaro Gonzalez C."/>
        </authorList>
    </citation>
    <scope>NUCLEOTIDE SEQUENCE</scope>
</reference>
<protein>
    <submittedName>
        <fullName evidence="2">Uncharacterized protein</fullName>
    </submittedName>
</protein>
<organism evidence="2">
    <name type="scientific">Anguilla anguilla</name>
    <name type="common">European freshwater eel</name>
    <name type="synonym">Muraena anguilla</name>
    <dbReference type="NCBI Taxonomy" id="7936"/>
    <lineage>
        <taxon>Eukaryota</taxon>
        <taxon>Metazoa</taxon>
        <taxon>Chordata</taxon>
        <taxon>Craniata</taxon>
        <taxon>Vertebrata</taxon>
        <taxon>Euteleostomi</taxon>
        <taxon>Actinopterygii</taxon>
        <taxon>Neopterygii</taxon>
        <taxon>Teleostei</taxon>
        <taxon>Anguilliformes</taxon>
        <taxon>Anguillidae</taxon>
        <taxon>Anguilla</taxon>
    </lineage>
</organism>
<feature type="chain" id="PRO_5002433652" evidence="1">
    <location>
        <begin position="19"/>
        <end position="60"/>
    </location>
</feature>
<name>A0A0E9U1W2_ANGAN</name>
<dbReference type="AlphaFoldDB" id="A0A0E9U1W2"/>